<protein>
    <submittedName>
        <fullName evidence="1">Uncharacterized protein</fullName>
    </submittedName>
</protein>
<accession>A0ABU5WNM4</accession>
<dbReference type="Proteomes" id="UP001304467">
    <property type="component" value="Unassembled WGS sequence"/>
</dbReference>
<sequence>MRNVIKCQASSESESWSVEIFEGEALVASVHGLASAAHAREASDYLRSGLLTGWRLSCAPSGEEVDAAIAAMHEFEQGEALRSAGEDDDAADSPEQIERLRAREILMSAAFARAGRIAAMRVE</sequence>
<dbReference type="EMBL" id="JAWRLE010000025">
    <property type="protein sequence ID" value="MEB2580582.1"/>
    <property type="molecule type" value="Genomic_DNA"/>
</dbReference>
<organism evidence="1 2">
    <name type="scientific">Burkholderia anthinoferrum</name>
    <dbReference type="NCBI Taxonomy" id="3090833"/>
    <lineage>
        <taxon>Bacteria</taxon>
        <taxon>Pseudomonadati</taxon>
        <taxon>Pseudomonadota</taxon>
        <taxon>Betaproteobacteria</taxon>
        <taxon>Burkholderiales</taxon>
        <taxon>Burkholderiaceae</taxon>
        <taxon>Burkholderia</taxon>
    </lineage>
</organism>
<dbReference type="RefSeq" id="WP_323620062.1">
    <property type="nucleotide sequence ID" value="NZ_JAWRLE010000025.1"/>
</dbReference>
<comment type="caution">
    <text evidence="1">The sequence shown here is derived from an EMBL/GenBank/DDBJ whole genome shotgun (WGS) entry which is preliminary data.</text>
</comment>
<name>A0ABU5WNM4_9BURK</name>
<proteinExistence type="predicted"/>
<evidence type="ECO:0000313" key="1">
    <source>
        <dbReference type="EMBL" id="MEB2580582.1"/>
    </source>
</evidence>
<evidence type="ECO:0000313" key="2">
    <source>
        <dbReference type="Proteomes" id="UP001304467"/>
    </source>
</evidence>
<keyword evidence="2" id="KW-1185">Reference proteome</keyword>
<reference evidence="1 2" key="1">
    <citation type="journal article" date="2023" name="Front. Microbiol.">
        <title>Genomic analyses of Burkholderia respiratory isolates indicates two evolutionarily distinct B. anthina clades.</title>
        <authorList>
            <person name="Pham A."/>
            <person name="Volmer J.G."/>
            <person name="Chambers D.C."/>
            <person name="Smith D.J."/>
            <person name="Reid D.W."/>
            <person name="Burr L."/>
            <person name="Wells T.J."/>
        </authorList>
    </citation>
    <scope>NUCLEOTIDE SEQUENCE [LARGE SCALE GENOMIC DNA]</scope>
    <source>
        <strain evidence="1 2">BCCIQ07A</strain>
    </source>
</reference>
<gene>
    <name evidence="1" type="ORF">SB593_16640</name>
</gene>